<dbReference type="AlphaFoldDB" id="A0A845QAA9"/>
<dbReference type="InterPro" id="IPR015414">
    <property type="entry name" value="TMEM64"/>
</dbReference>
<reference evidence="8 9" key="1">
    <citation type="journal article" date="2016" name="Int. J. Syst. Evol. Microbiol.">
        <title>Pyruvatibacter mobilis gen. nov., sp. nov., a marine bacterium from the culture broth of Picochlorum sp. 122.</title>
        <authorList>
            <person name="Wang G."/>
            <person name="Tang M."/>
            <person name="Wu H."/>
            <person name="Dai S."/>
            <person name="Li T."/>
            <person name="Chen C."/>
            <person name="He H."/>
            <person name="Fan J."/>
            <person name="Xiang W."/>
            <person name="Li X."/>
        </authorList>
    </citation>
    <scope>NUCLEOTIDE SEQUENCE [LARGE SCALE GENOMIC DNA]</scope>
    <source>
        <strain evidence="8 9">GYP-11</strain>
    </source>
</reference>
<feature type="transmembrane region" description="Helical" evidence="6">
    <location>
        <begin position="20"/>
        <end position="43"/>
    </location>
</feature>
<keyword evidence="4 6" id="KW-1133">Transmembrane helix</keyword>
<feature type="transmembrane region" description="Helical" evidence="6">
    <location>
        <begin position="173"/>
        <end position="196"/>
    </location>
</feature>
<feature type="transmembrane region" description="Helical" evidence="6">
    <location>
        <begin position="100"/>
        <end position="125"/>
    </location>
</feature>
<comment type="caution">
    <text evidence="8">The sequence shown here is derived from an EMBL/GenBank/DDBJ whole genome shotgun (WGS) entry which is preliminary data.</text>
</comment>
<organism evidence="8 9">
    <name type="scientific">Pyruvatibacter mobilis</name>
    <dbReference type="NCBI Taxonomy" id="1712261"/>
    <lineage>
        <taxon>Bacteria</taxon>
        <taxon>Pseudomonadati</taxon>
        <taxon>Pseudomonadota</taxon>
        <taxon>Alphaproteobacteria</taxon>
        <taxon>Hyphomicrobiales</taxon>
        <taxon>Parvibaculaceae</taxon>
        <taxon>Pyruvatibacter</taxon>
    </lineage>
</organism>
<comment type="subcellular location">
    <subcellularLocation>
        <location evidence="1 6">Cell membrane</location>
        <topology evidence="1 6">Multi-pass membrane protein</topology>
    </subcellularLocation>
</comment>
<dbReference type="PANTHER" id="PTHR12677:SF59">
    <property type="entry name" value="GOLGI APPARATUS MEMBRANE PROTEIN TVP38-RELATED"/>
    <property type="match status" value="1"/>
</dbReference>
<feature type="transmembrane region" description="Helical" evidence="6">
    <location>
        <begin position="145"/>
        <end position="166"/>
    </location>
</feature>
<accession>A0A845QAA9</accession>
<sequence>MPLAERIKARLRSLDSRAVFMIGIAFFAFGTALTLILFGSAWLAVEGEGDVAAMLAAVDDPVLAPLAVILVYVGLGALGAPQFLLQAAAIVVFGPWLGFAYAWGATMVSSSVFYWAGFISGAQALRRFAGVRVNSISEALGRHGILATAVSRVVPTMPFVILNMAFGASHVNFVQFLIGTGLGTIPKVAVVAYVGASLGDFLASRDPMDLALMAVILLLWIGFAWWLRRVMKRSGWQKAVEDAVETPEEAQADAK</sequence>
<evidence type="ECO:0000256" key="6">
    <source>
        <dbReference type="RuleBase" id="RU366058"/>
    </source>
</evidence>
<evidence type="ECO:0000259" key="7">
    <source>
        <dbReference type="Pfam" id="PF09335"/>
    </source>
</evidence>
<dbReference type="RefSeq" id="WP_160587210.1">
    <property type="nucleotide sequence ID" value="NZ_BMHN01000001.1"/>
</dbReference>
<feature type="domain" description="VTT" evidence="7">
    <location>
        <begin position="81"/>
        <end position="196"/>
    </location>
</feature>
<evidence type="ECO:0000256" key="2">
    <source>
        <dbReference type="ARBA" id="ARBA00022475"/>
    </source>
</evidence>
<evidence type="ECO:0000256" key="5">
    <source>
        <dbReference type="ARBA" id="ARBA00023136"/>
    </source>
</evidence>
<evidence type="ECO:0000313" key="9">
    <source>
        <dbReference type="Proteomes" id="UP000470384"/>
    </source>
</evidence>
<dbReference type="OrthoDB" id="9814092at2"/>
<dbReference type="PANTHER" id="PTHR12677">
    <property type="entry name" value="GOLGI APPARATUS MEMBRANE PROTEIN TVP38-RELATED"/>
    <property type="match status" value="1"/>
</dbReference>
<keyword evidence="3 6" id="KW-0812">Transmembrane</keyword>
<evidence type="ECO:0000256" key="1">
    <source>
        <dbReference type="ARBA" id="ARBA00004651"/>
    </source>
</evidence>
<comment type="similarity">
    <text evidence="6">Belongs to the TVP38/TMEM64 family.</text>
</comment>
<protein>
    <recommendedName>
        <fullName evidence="6">TVP38/TMEM64 family membrane protein</fullName>
    </recommendedName>
</protein>
<keyword evidence="2 6" id="KW-1003">Cell membrane</keyword>
<dbReference type="InterPro" id="IPR032816">
    <property type="entry name" value="VTT_dom"/>
</dbReference>
<dbReference type="EMBL" id="WXYQ01000004">
    <property type="protein sequence ID" value="NBG95228.1"/>
    <property type="molecule type" value="Genomic_DNA"/>
</dbReference>
<dbReference type="Pfam" id="PF09335">
    <property type="entry name" value="VTT_dom"/>
    <property type="match status" value="1"/>
</dbReference>
<name>A0A845QAA9_9HYPH</name>
<feature type="transmembrane region" description="Helical" evidence="6">
    <location>
        <begin position="208"/>
        <end position="227"/>
    </location>
</feature>
<gene>
    <name evidence="8" type="ORF">GTQ45_05735</name>
</gene>
<dbReference type="GeneID" id="300656145"/>
<dbReference type="GO" id="GO:0005886">
    <property type="term" value="C:plasma membrane"/>
    <property type="evidence" value="ECO:0007669"/>
    <property type="project" value="UniProtKB-SubCell"/>
</dbReference>
<evidence type="ECO:0000256" key="3">
    <source>
        <dbReference type="ARBA" id="ARBA00022692"/>
    </source>
</evidence>
<dbReference type="Proteomes" id="UP000470384">
    <property type="component" value="Unassembled WGS sequence"/>
</dbReference>
<feature type="transmembrane region" description="Helical" evidence="6">
    <location>
        <begin position="63"/>
        <end position="93"/>
    </location>
</feature>
<evidence type="ECO:0000313" key="8">
    <source>
        <dbReference type="EMBL" id="NBG95228.1"/>
    </source>
</evidence>
<evidence type="ECO:0000256" key="4">
    <source>
        <dbReference type="ARBA" id="ARBA00022989"/>
    </source>
</evidence>
<proteinExistence type="inferred from homology"/>
<keyword evidence="9" id="KW-1185">Reference proteome</keyword>
<keyword evidence="5 6" id="KW-0472">Membrane</keyword>